<sequence length="134" mass="14889">MKSNCSATFFYTAPECRDIRKSLTQPVDVYSFGVLLLELLTGKTPSQDLVQEHGSNIPTWVRLVREEETEPGDKPNSSNETSIGKLQALLNIAMTCIAIAPDNRPAMREVLKMIKDVRAEARVSSNNNDHSLGR</sequence>
<dbReference type="PANTHER" id="PTHR48007:SF39">
    <property type="entry name" value="PROTEIN KINASE DOMAIN-CONTAINING PROTEIN"/>
    <property type="match status" value="1"/>
</dbReference>
<evidence type="ECO:0000313" key="2">
    <source>
        <dbReference type="EMBL" id="KAK9034135.1"/>
    </source>
</evidence>
<comment type="caution">
    <text evidence="2">The sequence shown here is derived from an EMBL/GenBank/DDBJ whole genome shotgun (WGS) entry which is preliminary data.</text>
</comment>
<keyword evidence="3" id="KW-1185">Reference proteome</keyword>
<dbReference type="InterPro" id="IPR046959">
    <property type="entry name" value="PRK1-6/SRF4-like"/>
</dbReference>
<name>A0ABR2T9G4_9ROSI</name>
<proteinExistence type="predicted"/>
<accession>A0ABR2T9G4</accession>
<dbReference type="Pfam" id="PF00069">
    <property type="entry name" value="Pkinase"/>
    <property type="match status" value="1"/>
</dbReference>
<dbReference type="InterPro" id="IPR011009">
    <property type="entry name" value="Kinase-like_dom_sf"/>
</dbReference>
<protein>
    <recommendedName>
        <fullName evidence="1">Protein kinase domain-containing protein</fullName>
    </recommendedName>
</protein>
<gene>
    <name evidence="2" type="ORF">V6N11_050312</name>
</gene>
<dbReference type="SUPFAM" id="SSF56112">
    <property type="entry name" value="Protein kinase-like (PK-like)"/>
    <property type="match status" value="1"/>
</dbReference>
<reference evidence="2 3" key="1">
    <citation type="journal article" date="2024" name="G3 (Bethesda)">
        <title>Genome assembly of Hibiscus sabdariffa L. provides insights into metabolisms of medicinal natural products.</title>
        <authorList>
            <person name="Kim T."/>
        </authorList>
    </citation>
    <scope>NUCLEOTIDE SEQUENCE [LARGE SCALE GENOMIC DNA]</scope>
    <source>
        <strain evidence="2">TK-2024</strain>
        <tissue evidence="2">Old leaves</tissue>
    </source>
</reference>
<evidence type="ECO:0000259" key="1">
    <source>
        <dbReference type="PROSITE" id="PS50011"/>
    </source>
</evidence>
<dbReference type="PROSITE" id="PS50011">
    <property type="entry name" value="PROTEIN_KINASE_DOM"/>
    <property type="match status" value="1"/>
</dbReference>
<feature type="domain" description="Protein kinase" evidence="1">
    <location>
        <begin position="1"/>
        <end position="123"/>
    </location>
</feature>
<organism evidence="2 3">
    <name type="scientific">Hibiscus sabdariffa</name>
    <name type="common">roselle</name>
    <dbReference type="NCBI Taxonomy" id="183260"/>
    <lineage>
        <taxon>Eukaryota</taxon>
        <taxon>Viridiplantae</taxon>
        <taxon>Streptophyta</taxon>
        <taxon>Embryophyta</taxon>
        <taxon>Tracheophyta</taxon>
        <taxon>Spermatophyta</taxon>
        <taxon>Magnoliopsida</taxon>
        <taxon>eudicotyledons</taxon>
        <taxon>Gunneridae</taxon>
        <taxon>Pentapetalae</taxon>
        <taxon>rosids</taxon>
        <taxon>malvids</taxon>
        <taxon>Malvales</taxon>
        <taxon>Malvaceae</taxon>
        <taxon>Malvoideae</taxon>
        <taxon>Hibiscus</taxon>
    </lineage>
</organism>
<dbReference type="Gene3D" id="1.10.510.10">
    <property type="entry name" value="Transferase(Phosphotransferase) domain 1"/>
    <property type="match status" value="1"/>
</dbReference>
<evidence type="ECO:0000313" key="3">
    <source>
        <dbReference type="Proteomes" id="UP001396334"/>
    </source>
</evidence>
<dbReference type="Proteomes" id="UP001396334">
    <property type="component" value="Unassembled WGS sequence"/>
</dbReference>
<dbReference type="EMBL" id="JBBPBN010000007">
    <property type="protein sequence ID" value="KAK9034135.1"/>
    <property type="molecule type" value="Genomic_DNA"/>
</dbReference>
<dbReference type="PANTHER" id="PTHR48007">
    <property type="entry name" value="LEUCINE-RICH REPEAT RECEPTOR-LIKE PROTEIN KINASE PXC1"/>
    <property type="match status" value="1"/>
</dbReference>
<dbReference type="InterPro" id="IPR000719">
    <property type="entry name" value="Prot_kinase_dom"/>
</dbReference>